<keyword evidence="4 7" id="KW-0067">ATP-binding</keyword>
<dbReference type="AlphaFoldDB" id="A0A328AS60"/>
<proteinExistence type="inferred from homology"/>
<dbReference type="GO" id="GO:0098796">
    <property type="term" value="C:membrane protein complex"/>
    <property type="evidence" value="ECO:0007669"/>
    <property type="project" value="UniProtKB-ARBA"/>
</dbReference>
<dbReference type="GO" id="GO:0022857">
    <property type="term" value="F:transmembrane transporter activity"/>
    <property type="evidence" value="ECO:0007669"/>
    <property type="project" value="UniProtKB-ARBA"/>
</dbReference>
<dbReference type="PANTHER" id="PTHR24220:SF86">
    <property type="entry name" value="ABC TRANSPORTER ABCH.1"/>
    <property type="match status" value="1"/>
</dbReference>
<keyword evidence="1" id="KW-0813">Transport</keyword>
<dbReference type="GO" id="GO:0016887">
    <property type="term" value="F:ATP hydrolysis activity"/>
    <property type="evidence" value="ECO:0007669"/>
    <property type="project" value="InterPro"/>
</dbReference>
<gene>
    <name evidence="7" type="ORF">DJ017_13935</name>
</gene>
<dbReference type="Gene3D" id="3.40.50.300">
    <property type="entry name" value="P-loop containing nucleotide triphosphate hydrolases"/>
    <property type="match status" value="1"/>
</dbReference>
<keyword evidence="2" id="KW-0472">Membrane</keyword>
<evidence type="ECO:0000256" key="5">
    <source>
        <dbReference type="ARBA" id="ARBA00038388"/>
    </source>
</evidence>
<evidence type="ECO:0000256" key="1">
    <source>
        <dbReference type="ARBA" id="ARBA00022448"/>
    </source>
</evidence>
<keyword evidence="8" id="KW-1185">Reference proteome</keyword>
<dbReference type="PANTHER" id="PTHR24220">
    <property type="entry name" value="IMPORT ATP-BINDING PROTEIN"/>
    <property type="match status" value="1"/>
</dbReference>
<keyword evidence="3" id="KW-0547">Nucleotide-binding</keyword>
<dbReference type="SMART" id="SM00382">
    <property type="entry name" value="AAA"/>
    <property type="match status" value="1"/>
</dbReference>
<evidence type="ECO:0000313" key="7">
    <source>
        <dbReference type="EMBL" id="RAK56364.1"/>
    </source>
</evidence>
<keyword evidence="2" id="KW-0997">Cell inner membrane</keyword>
<sequence length="233" mass="25603">MIEVHGLKKLYTMGEEEVVALGGVDLTVERGEHVAVIGPSGSGKSTLMNILGGLDRPTAGDYRFEGEDIAHFDDNELAEFRRRRIGFVFQSFQLLPRLSALQNVELPMIYAGLTPRERRERAAHLLDRVGLGARKGHRPTQMSGGQQQRVAIARALANNPDLLLADEPTGALDSQTGQDVLKLFHELNAEGLTLMIVTHDNDIADQARRKVMFKDGLIVQDTMARPSDVDAPA</sequence>
<evidence type="ECO:0000259" key="6">
    <source>
        <dbReference type="PROSITE" id="PS50893"/>
    </source>
</evidence>
<keyword evidence="2" id="KW-1003">Cell membrane</keyword>
<dbReference type="InterPro" id="IPR017911">
    <property type="entry name" value="MacB-like_ATP-bd"/>
</dbReference>
<accession>A0A328AS60</accession>
<dbReference type="SUPFAM" id="SSF52540">
    <property type="entry name" value="P-loop containing nucleoside triphosphate hydrolases"/>
    <property type="match status" value="1"/>
</dbReference>
<dbReference type="InterPro" id="IPR015854">
    <property type="entry name" value="ABC_transpr_LolD-like"/>
</dbReference>
<comment type="similarity">
    <text evidence="5">Belongs to the ABC transporter superfamily. Macrolide exporter (TC 3.A.1.122) family.</text>
</comment>
<organism evidence="7 8">
    <name type="scientific">Phenylobacterium soli</name>
    <dbReference type="NCBI Taxonomy" id="2170551"/>
    <lineage>
        <taxon>Bacteria</taxon>
        <taxon>Pseudomonadati</taxon>
        <taxon>Pseudomonadota</taxon>
        <taxon>Alphaproteobacteria</taxon>
        <taxon>Caulobacterales</taxon>
        <taxon>Caulobacteraceae</taxon>
        <taxon>Phenylobacterium</taxon>
    </lineage>
</organism>
<dbReference type="InterPro" id="IPR003439">
    <property type="entry name" value="ABC_transporter-like_ATP-bd"/>
</dbReference>
<evidence type="ECO:0000256" key="4">
    <source>
        <dbReference type="ARBA" id="ARBA00022840"/>
    </source>
</evidence>
<evidence type="ECO:0000256" key="3">
    <source>
        <dbReference type="ARBA" id="ARBA00022741"/>
    </source>
</evidence>
<dbReference type="PROSITE" id="PS00211">
    <property type="entry name" value="ABC_TRANSPORTER_1"/>
    <property type="match status" value="1"/>
</dbReference>
<evidence type="ECO:0000256" key="2">
    <source>
        <dbReference type="ARBA" id="ARBA00022519"/>
    </source>
</evidence>
<dbReference type="OrthoDB" id="7202172at2"/>
<dbReference type="FunFam" id="3.40.50.300:FF:000032">
    <property type="entry name" value="Export ABC transporter ATP-binding protein"/>
    <property type="match status" value="1"/>
</dbReference>
<dbReference type="GO" id="GO:0005886">
    <property type="term" value="C:plasma membrane"/>
    <property type="evidence" value="ECO:0007669"/>
    <property type="project" value="TreeGrafter"/>
</dbReference>
<dbReference type="Pfam" id="PF00005">
    <property type="entry name" value="ABC_tran"/>
    <property type="match status" value="1"/>
</dbReference>
<dbReference type="CDD" id="cd03255">
    <property type="entry name" value="ABC_MJ0796_LolCDE_FtsE"/>
    <property type="match status" value="1"/>
</dbReference>
<dbReference type="PROSITE" id="PS50893">
    <property type="entry name" value="ABC_TRANSPORTER_2"/>
    <property type="match status" value="1"/>
</dbReference>
<protein>
    <submittedName>
        <fullName evidence="7">Macrolide ABC transporter ATP-binding protein</fullName>
    </submittedName>
</protein>
<evidence type="ECO:0000313" key="8">
    <source>
        <dbReference type="Proteomes" id="UP000249254"/>
    </source>
</evidence>
<dbReference type="Proteomes" id="UP000249254">
    <property type="component" value="Unassembled WGS sequence"/>
</dbReference>
<feature type="domain" description="ABC transporter" evidence="6">
    <location>
        <begin position="2"/>
        <end position="231"/>
    </location>
</feature>
<dbReference type="EMBL" id="QFYQ01000001">
    <property type="protein sequence ID" value="RAK56364.1"/>
    <property type="molecule type" value="Genomic_DNA"/>
</dbReference>
<dbReference type="InterPro" id="IPR003593">
    <property type="entry name" value="AAA+_ATPase"/>
</dbReference>
<comment type="caution">
    <text evidence="7">The sequence shown here is derived from an EMBL/GenBank/DDBJ whole genome shotgun (WGS) entry which is preliminary data.</text>
</comment>
<dbReference type="InterPro" id="IPR027417">
    <property type="entry name" value="P-loop_NTPase"/>
</dbReference>
<dbReference type="GO" id="GO:0005524">
    <property type="term" value="F:ATP binding"/>
    <property type="evidence" value="ECO:0007669"/>
    <property type="project" value="UniProtKB-KW"/>
</dbReference>
<reference evidence="8" key="1">
    <citation type="submission" date="2018-05" db="EMBL/GenBank/DDBJ databases">
        <authorList>
            <person name="Li X."/>
        </authorList>
    </citation>
    <scope>NUCLEOTIDE SEQUENCE [LARGE SCALE GENOMIC DNA]</scope>
    <source>
        <strain evidence="8">LX32</strain>
    </source>
</reference>
<name>A0A328AS60_9CAUL</name>
<dbReference type="InterPro" id="IPR017871">
    <property type="entry name" value="ABC_transporter-like_CS"/>
</dbReference>